<feature type="compositionally biased region" description="Low complexity" evidence="1">
    <location>
        <begin position="45"/>
        <end position="60"/>
    </location>
</feature>
<evidence type="ECO:0000313" key="2">
    <source>
        <dbReference type="EMBL" id="SVB52588.1"/>
    </source>
</evidence>
<proteinExistence type="predicted"/>
<dbReference type="EMBL" id="UINC01045616">
    <property type="protein sequence ID" value="SVB52588.1"/>
    <property type="molecule type" value="Genomic_DNA"/>
</dbReference>
<protein>
    <submittedName>
        <fullName evidence="2">Uncharacterized protein</fullName>
    </submittedName>
</protein>
<gene>
    <name evidence="2" type="ORF">METZ01_LOCUS205442</name>
</gene>
<organism evidence="2">
    <name type="scientific">marine metagenome</name>
    <dbReference type="NCBI Taxonomy" id="408172"/>
    <lineage>
        <taxon>unclassified sequences</taxon>
        <taxon>metagenomes</taxon>
        <taxon>ecological metagenomes</taxon>
    </lineage>
</organism>
<evidence type="ECO:0000256" key="1">
    <source>
        <dbReference type="SAM" id="MobiDB-lite"/>
    </source>
</evidence>
<reference evidence="2" key="1">
    <citation type="submission" date="2018-05" db="EMBL/GenBank/DDBJ databases">
        <authorList>
            <person name="Lanie J.A."/>
            <person name="Ng W.-L."/>
            <person name="Kazmierczak K.M."/>
            <person name="Andrzejewski T.M."/>
            <person name="Davidsen T.M."/>
            <person name="Wayne K.J."/>
            <person name="Tettelin H."/>
            <person name="Glass J.I."/>
            <person name="Rusch D."/>
            <person name="Podicherti R."/>
            <person name="Tsui H.-C.T."/>
            <person name="Winkler M.E."/>
        </authorList>
    </citation>
    <scope>NUCLEOTIDE SEQUENCE</scope>
</reference>
<accession>A0A382EPH9</accession>
<name>A0A382EPH9_9ZZZZ</name>
<feature type="compositionally biased region" description="Basic and acidic residues" evidence="1">
    <location>
        <begin position="28"/>
        <end position="37"/>
    </location>
</feature>
<sequence length="68" mass="7140">MSDKLTSTPEGMKTASGDASSEEEPNAVEEKSRKMETAVEPSDEPVLLPVDDLPAPLPALSDGEIPSD</sequence>
<feature type="region of interest" description="Disordered" evidence="1">
    <location>
        <begin position="1"/>
        <end position="68"/>
    </location>
</feature>
<feature type="non-terminal residue" evidence="2">
    <location>
        <position position="68"/>
    </location>
</feature>
<dbReference type="AlphaFoldDB" id="A0A382EPH9"/>